<accession>A0ACC0VHB8</accession>
<evidence type="ECO:0000313" key="2">
    <source>
        <dbReference type="Proteomes" id="UP001163321"/>
    </source>
</evidence>
<dbReference type="EMBL" id="CM047588">
    <property type="protein sequence ID" value="KAI9905890.1"/>
    <property type="molecule type" value="Genomic_DNA"/>
</dbReference>
<dbReference type="Proteomes" id="UP001163321">
    <property type="component" value="Chromosome 9"/>
</dbReference>
<proteinExistence type="predicted"/>
<sequence length="195" mass="22887">MTNLPMGRCVECNDEGLYLDRILLDHFSLSVCLSCKQDRTLRNGAFELLSKSRARVEYALPDSSFCGLPYLSKPNPRNQAFAPLQLYLRRTLAQEAYRLYGDEEGLLKEKHRRKKRAFQTAASRTKHLFKRHHLMELHREQDEAGKRKNETKKVDVELVVDNDHRHNFSAEKFDEETKSWTKHCGCGMLVQFEKW</sequence>
<name>A0ACC0VHB8_9STRA</name>
<keyword evidence="2" id="KW-1185">Reference proteome</keyword>
<reference evidence="1 2" key="1">
    <citation type="journal article" date="2022" name="bioRxiv">
        <title>The genome of the oomycete Peronosclerospora sorghi, a cosmopolitan pathogen of maize and sorghum, is inflated with dispersed pseudogenes.</title>
        <authorList>
            <person name="Fletcher K."/>
            <person name="Martin F."/>
            <person name="Isakeit T."/>
            <person name="Cavanaugh K."/>
            <person name="Magill C."/>
            <person name="Michelmore R."/>
        </authorList>
    </citation>
    <scope>NUCLEOTIDE SEQUENCE [LARGE SCALE GENOMIC DNA]</scope>
    <source>
        <strain evidence="1">P6</strain>
    </source>
</reference>
<evidence type="ECO:0000313" key="1">
    <source>
        <dbReference type="EMBL" id="KAI9905890.1"/>
    </source>
</evidence>
<gene>
    <name evidence="1" type="ORF">PsorP6_013969</name>
</gene>
<protein>
    <submittedName>
        <fullName evidence="1">Uncharacterized protein</fullName>
    </submittedName>
</protein>
<organism evidence="1 2">
    <name type="scientific">Peronosclerospora sorghi</name>
    <dbReference type="NCBI Taxonomy" id="230839"/>
    <lineage>
        <taxon>Eukaryota</taxon>
        <taxon>Sar</taxon>
        <taxon>Stramenopiles</taxon>
        <taxon>Oomycota</taxon>
        <taxon>Peronosporomycetes</taxon>
        <taxon>Peronosporales</taxon>
        <taxon>Peronosporaceae</taxon>
        <taxon>Peronosclerospora</taxon>
    </lineage>
</organism>
<comment type="caution">
    <text evidence="1">The sequence shown here is derived from an EMBL/GenBank/DDBJ whole genome shotgun (WGS) entry which is preliminary data.</text>
</comment>